<dbReference type="AlphaFoldDB" id="A0ABD1VVL8"/>
<comment type="caution">
    <text evidence="2">The sequence shown here is derived from an EMBL/GenBank/DDBJ whole genome shotgun (WGS) entry which is preliminary data.</text>
</comment>
<sequence>MGTMPPKLKEPPAKKGKKKVTSLSNQRRQVEEHVDDGGIQKFLCIEKENIYNKWQMKKNFGRKGGKPLLAYPLLVKQFIANFNHAIEEPGADRRYTTWVCGKWIKFSHAVIENYYGLTTNDIEHISVELDMALVTQFLYGRADTWPIVGPKFLHN</sequence>
<gene>
    <name evidence="2" type="ORF">Adt_02422</name>
</gene>
<dbReference type="Proteomes" id="UP001604336">
    <property type="component" value="Unassembled WGS sequence"/>
</dbReference>
<evidence type="ECO:0000313" key="2">
    <source>
        <dbReference type="EMBL" id="KAL2541444.1"/>
    </source>
</evidence>
<accession>A0ABD1VVL8</accession>
<evidence type="ECO:0000313" key="3">
    <source>
        <dbReference type="Proteomes" id="UP001604336"/>
    </source>
</evidence>
<proteinExistence type="predicted"/>
<organism evidence="2 3">
    <name type="scientific">Abeliophyllum distichum</name>
    <dbReference type="NCBI Taxonomy" id="126358"/>
    <lineage>
        <taxon>Eukaryota</taxon>
        <taxon>Viridiplantae</taxon>
        <taxon>Streptophyta</taxon>
        <taxon>Embryophyta</taxon>
        <taxon>Tracheophyta</taxon>
        <taxon>Spermatophyta</taxon>
        <taxon>Magnoliopsida</taxon>
        <taxon>eudicotyledons</taxon>
        <taxon>Gunneridae</taxon>
        <taxon>Pentapetalae</taxon>
        <taxon>asterids</taxon>
        <taxon>lamiids</taxon>
        <taxon>Lamiales</taxon>
        <taxon>Oleaceae</taxon>
        <taxon>Forsythieae</taxon>
        <taxon>Abeliophyllum</taxon>
    </lineage>
</organism>
<dbReference type="EMBL" id="JBFOLK010000001">
    <property type="protein sequence ID" value="KAL2541444.1"/>
    <property type="molecule type" value="Genomic_DNA"/>
</dbReference>
<feature type="region of interest" description="Disordered" evidence="1">
    <location>
        <begin position="1"/>
        <end position="32"/>
    </location>
</feature>
<protein>
    <submittedName>
        <fullName evidence="2">Uncharacterized protein</fullName>
    </submittedName>
</protein>
<evidence type="ECO:0000256" key="1">
    <source>
        <dbReference type="SAM" id="MobiDB-lite"/>
    </source>
</evidence>
<name>A0ABD1VVL8_9LAMI</name>
<reference evidence="3" key="1">
    <citation type="submission" date="2024-07" db="EMBL/GenBank/DDBJ databases">
        <title>Two chromosome-level genome assemblies of Korean endemic species Abeliophyllum distichum and Forsythia ovata (Oleaceae).</title>
        <authorList>
            <person name="Jang H."/>
        </authorList>
    </citation>
    <scope>NUCLEOTIDE SEQUENCE [LARGE SCALE GENOMIC DNA]</scope>
</reference>
<keyword evidence="3" id="KW-1185">Reference proteome</keyword>